<dbReference type="RefSeq" id="WP_138002757.1">
    <property type="nucleotide sequence ID" value="NZ_QGQD01000058.1"/>
</dbReference>
<sequence length="222" mass="25484">MKTILIACRTIERELKKAIQDTGISYPCTWLESGLHNYPEKLRESLQKSLDEVSADTDRVILAFGYCGNAVNGLKTGNFQLILPRVDDCITLMLGSFKKRQEISSEAASYFLTKGWLDGERNIWAEYVYTREKYGERKAKLIFRSLLSNYKRLAVIDTKAYHLPAILPETRHIADELNLTHEIIEGNDSFIKQLLTGPWTDDRFLVIEPHHTITNQDLMVFG</sequence>
<gene>
    <name evidence="2" type="ORF">DSM106044_03000</name>
</gene>
<accession>A0A4U8Q5S1</accession>
<dbReference type="EMBL" id="QGQD01000058">
    <property type="protein sequence ID" value="TLD00161.1"/>
    <property type="molecule type" value="Genomic_DNA"/>
</dbReference>
<organism evidence="2 3">
    <name type="scientific">Robinsoniella peoriensis</name>
    <dbReference type="NCBI Taxonomy" id="180332"/>
    <lineage>
        <taxon>Bacteria</taxon>
        <taxon>Bacillati</taxon>
        <taxon>Bacillota</taxon>
        <taxon>Clostridia</taxon>
        <taxon>Lachnospirales</taxon>
        <taxon>Lachnospiraceae</taxon>
        <taxon>Robinsoniella</taxon>
    </lineage>
</organism>
<evidence type="ECO:0000313" key="2">
    <source>
        <dbReference type="EMBL" id="TLD00161.1"/>
    </source>
</evidence>
<reference evidence="2 3" key="1">
    <citation type="journal article" date="2019" name="Anaerobe">
        <title>Detection of Robinsoniella peoriensis in multiple bone samples of a trauma patient.</title>
        <authorList>
            <person name="Schrottner P."/>
            <person name="Hartwich K."/>
            <person name="Bunk B."/>
            <person name="Schober I."/>
            <person name="Helbig S."/>
            <person name="Rudolph W.W."/>
            <person name="Gunzer F."/>
        </authorList>
    </citation>
    <scope>NUCLEOTIDE SEQUENCE [LARGE SCALE GENOMIC DNA]</scope>
    <source>
        <strain evidence="2 3">DSM 106044</strain>
    </source>
</reference>
<dbReference type="InterPro" id="IPR012437">
    <property type="entry name" value="DUF1638"/>
</dbReference>
<dbReference type="Pfam" id="PF07796">
    <property type="entry name" value="DUF1638"/>
    <property type="match status" value="1"/>
</dbReference>
<proteinExistence type="predicted"/>
<name>A0A4U8Q5S1_9FIRM</name>
<dbReference type="AlphaFoldDB" id="A0A4U8Q5S1"/>
<comment type="caution">
    <text evidence="2">The sequence shown here is derived from an EMBL/GenBank/DDBJ whole genome shotgun (WGS) entry which is preliminary data.</text>
</comment>
<protein>
    <recommendedName>
        <fullName evidence="1">DUF1638 domain-containing protein</fullName>
    </recommendedName>
</protein>
<dbReference type="STRING" id="180332.GCA_000797495_03033"/>
<evidence type="ECO:0000259" key="1">
    <source>
        <dbReference type="Pfam" id="PF07796"/>
    </source>
</evidence>
<dbReference type="Proteomes" id="UP000306509">
    <property type="component" value="Unassembled WGS sequence"/>
</dbReference>
<keyword evidence="3" id="KW-1185">Reference proteome</keyword>
<evidence type="ECO:0000313" key="3">
    <source>
        <dbReference type="Proteomes" id="UP000306509"/>
    </source>
</evidence>
<feature type="domain" description="DUF1638" evidence="1">
    <location>
        <begin position="30"/>
        <end position="195"/>
    </location>
</feature>